<comment type="caution">
    <text evidence="8">The sequence shown here is derived from an EMBL/GenBank/DDBJ whole genome shotgun (WGS) entry which is preliminary data.</text>
</comment>
<proteinExistence type="inferred from homology"/>
<evidence type="ECO:0000256" key="3">
    <source>
        <dbReference type="ARBA" id="ARBA00022692"/>
    </source>
</evidence>
<comment type="subcellular location">
    <subcellularLocation>
        <location evidence="1">Membrane</location>
        <topology evidence="1">Multi-pass membrane protein</topology>
    </subcellularLocation>
</comment>
<evidence type="ECO:0000259" key="7">
    <source>
        <dbReference type="Pfam" id="PF02683"/>
    </source>
</evidence>
<feature type="transmembrane region" description="Helical" evidence="6">
    <location>
        <begin position="6"/>
        <end position="33"/>
    </location>
</feature>
<evidence type="ECO:0000256" key="2">
    <source>
        <dbReference type="ARBA" id="ARBA00006143"/>
    </source>
</evidence>
<evidence type="ECO:0000256" key="1">
    <source>
        <dbReference type="ARBA" id="ARBA00004141"/>
    </source>
</evidence>
<organism evidence="8 9">
    <name type="scientific">Candidatus Syntropharchaeum caldarium</name>
    <dbReference type="NCBI Taxonomy" id="1838285"/>
    <lineage>
        <taxon>Archaea</taxon>
        <taxon>Methanobacteriati</taxon>
        <taxon>Methanobacteriota</taxon>
        <taxon>Stenosarchaea group</taxon>
        <taxon>Methanomicrobia</taxon>
        <taxon>Methanosarcinales</taxon>
        <taxon>ANME-2 cluster</taxon>
        <taxon>Candidatus Syntropharchaeum</taxon>
    </lineage>
</organism>
<gene>
    <name evidence="8" type="ORF">SCAL_000126</name>
</gene>
<evidence type="ECO:0000313" key="9">
    <source>
        <dbReference type="Proteomes" id="UP000186940"/>
    </source>
</evidence>
<comment type="similarity">
    <text evidence="2">Belongs to the DsbD family.</text>
</comment>
<dbReference type="PANTHER" id="PTHR31272:SF9">
    <property type="entry name" value="BLL1027 PROTEIN"/>
    <property type="match status" value="1"/>
</dbReference>
<dbReference type="EMBL" id="LYOS01000001">
    <property type="protein sequence ID" value="OFV68450.1"/>
    <property type="molecule type" value="Genomic_DNA"/>
</dbReference>
<dbReference type="GO" id="GO:0017004">
    <property type="term" value="P:cytochrome complex assembly"/>
    <property type="evidence" value="ECO:0007669"/>
    <property type="project" value="InterPro"/>
</dbReference>
<protein>
    <submittedName>
        <fullName evidence="8">Cytochrome c-type biogenesis protein</fullName>
    </submittedName>
</protein>
<name>A0A1F2PAL6_9EURY</name>
<dbReference type="PATRIC" id="fig|1838285.3.peg.131"/>
<dbReference type="GO" id="GO:0016020">
    <property type="term" value="C:membrane"/>
    <property type="evidence" value="ECO:0007669"/>
    <property type="project" value="UniProtKB-SubCell"/>
</dbReference>
<evidence type="ECO:0000256" key="4">
    <source>
        <dbReference type="ARBA" id="ARBA00022989"/>
    </source>
</evidence>
<reference evidence="8" key="1">
    <citation type="submission" date="2016-05" db="EMBL/GenBank/DDBJ databases">
        <title>Microbial consortia oxidize butane by reversing methanogenesis.</title>
        <authorList>
            <person name="Laso-Perez R."/>
            <person name="Richter M."/>
            <person name="Wegener G."/>
            <person name="Musat F."/>
        </authorList>
    </citation>
    <scope>NUCLEOTIDE SEQUENCE [LARGE SCALE GENOMIC DNA]</scope>
    <source>
        <strain evidence="8">BOX2</strain>
    </source>
</reference>
<dbReference type="STRING" id="1838285.SCAL_000126"/>
<evidence type="ECO:0000256" key="6">
    <source>
        <dbReference type="SAM" id="Phobius"/>
    </source>
</evidence>
<sequence>MLDLPLPILAFLFGILSILTPCVLPVIPVIAAYAAKAGKFVPIALVSGLSISFVVMGIVASTFGQIMSAFNDLLHHLAGLIMVIMGLYILFEEHLSPLLMKVPSNGIFDRLRANVGGEINGAGGGFLLGLTLGVVWVPCIGPMLGSILAMVAADAEFMYGSLLLLLYSAGMAIPFLAIAYGSNASVNRIKGLSSHLPAIKMLSGIVLILAGIYFGLGI</sequence>
<keyword evidence="4 6" id="KW-1133">Transmembrane helix</keyword>
<keyword evidence="9" id="KW-1185">Reference proteome</keyword>
<feature type="transmembrane region" description="Helical" evidence="6">
    <location>
        <begin position="157"/>
        <end position="178"/>
    </location>
</feature>
<keyword evidence="5 6" id="KW-0472">Membrane</keyword>
<evidence type="ECO:0000313" key="8">
    <source>
        <dbReference type="EMBL" id="OFV68450.1"/>
    </source>
</evidence>
<feature type="transmembrane region" description="Helical" evidence="6">
    <location>
        <begin position="198"/>
        <end position="216"/>
    </location>
</feature>
<feature type="transmembrane region" description="Helical" evidence="6">
    <location>
        <begin position="126"/>
        <end position="151"/>
    </location>
</feature>
<feature type="transmembrane region" description="Helical" evidence="6">
    <location>
        <begin position="73"/>
        <end position="91"/>
    </location>
</feature>
<dbReference type="Proteomes" id="UP000186940">
    <property type="component" value="Unassembled WGS sequence"/>
</dbReference>
<dbReference type="InterPro" id="IPR003834">
    <property type="entry name" value="Cyt_c_assmbl_TM_dom"/>
</dbReference>
<evidence type="ECO:0000256" key="5">
    <source>
        <dbReference type="ARBA" id="ARBA00023136"/>
    </source>
</evidence>
<feature type="domain" description="Cytochrome C biogenesis protein transmembrane" evidence="7">
    <location>
        <begin position="10"/>
        <end position="212"/>
    </location>
</feature>
<accession>A0A1F2PAL6</accession>
<dbReference type="Pfam" id="PF02683">
    <property type="entry name" value="DsbD_TM"/>
    <property type="match status" value="1"/>
</dbReference>
<feature type="transmembrane region" description="Helical" evidence="6">
    <location>
        <begin position="40"/>
        <end position="67"/>
    </location>
</feature>
<dbReference type="PANTHER" id="PTHR31272">
    <property type="entry name" value="CYTOCHROME C-TYPE BIOGENESIS PROTEIN HI_1454-RELATED"/>
    <property type="match status" value="1"/>
</dbReference>
<dbReference type="AlphaFoldDB" id="A0A1F2PAL6"/>
<keyword evidence="3 6" id="KW-0812">Transmembrane</keyword>
<dbReference type="InterPro" id="IPR051790">
    <property type="entry name" value="Cytochrome_c-biogenesis_DsbD"/>
</dbReference>